<feature type="transmembrane region" description="Helical" evidence="1">
    <location>
        <begin position="180"/>
        <end position="202"/>
    </location>
</feature>
<dbReference type="PATRIC" id="fig|1208323.3.peg.3364"/>
<feature type="transmembrane region" description="Helical" evidence="1">
    <location>
        <begin position="132"/>
        <end position="153"/>
    </location>
</feature>
<accession>K2JFC8</accession>
<evidence type="ECO:0000313" key="2">
    <source>
        <dbReference type="EMBL" id="EKE69334.1"/>
    </source>
</evidence>
<dbReference type="STRING" id="1208323.B30_16238"/>
<keyword evidence="1" id="KW-0472">Membrane</keyword>
<dbReference type="AlphaFoldDB" id="K2JFC8"/>
<comment type="caution">
    <text evidence="2">The sequence shown here is derived from an EMBL/GenBank/DDBJ whole genome shotgun (WGS) entry which is preliminary data.</text>
</comment>
<feature type="transmembrane region" description="Helical" evidence="1">
    <location>
        <begin position="57"/>
        <end position="79"/>
    </location>
</feature>
<dbReference type="RefSeq" id="WP_009573236.1">
    <property type="nucleotide sequence ID" value="NZ_AMRK01000010.1"/>
</dbReference>
<feature type="transmembrane region" description="Helical" evidence="1">
    <location>
        <begin position="100"/>
        <end position="120"/>
    </location>
</feature>
<feature type="transmembrane region" description="Helical" evidence="1">
    <location>
        <begin position="350"/>
        <end position="373"/>
    </location>
</feature>
<sequence>MTLLHLRGSQNTVPVSFDRRFLRAMTRAMTAFLCAMPAAAMAHEAAGGFILLMPTEIYIFGAGLAVLASFLILAIVPAARFHRLFALEVRVSTAPRRIPTAPLSLLSLGFTLFLLYAALAGPDDPLTNPITLGVWTLGWIVLSVMTVVFGNLWPWLNPWIGLLQILGLGKRPILTLPKQIGFGVALVQMFYLVWIDLISLHATDPEALFVHVLWFLVLNGFGMILFGTEEWTRRAEPLHVLFSLLAILSPFACTQGGKLGLVFPGARVLRDAPLSLSASAFVIFMLASGTFDGVSSTFKWLQLLGVNPLDFHGRSSVMWPNSLGLVGAFVLAALVFFGAIWLGGCMAQSTVSFAVLAGRCVYTLVPIYVAYMLSHFATRLIMDAQYLWIVLSDPLHKGWDIFGTAHNHPSQSMFNTESGIHLIWAFQTGVITLGHIVAVLMAHAVALDTHRRPRDAVLGQVPLALLMVGYTSLGLWLLAAPRL</sequence>
<reference evidence="2 3" key="1">
    <citation type="submission" date="2012-09" db="EMBL/GenBank/DDBJ databases">
        <title>Celeribacter baekdonensis B30 Genome Sequencing.</title>
        <authorList>
            <person name="Wang W."/>
        </authorList>
    </citation>
    <scope>NUCLEOTIDE SEQUENCE [LARGE SCALE GENOMIC DNA]</scope>
    <source>
        <strain evidence="2 3">B30</strain>
    </source>
</reference>
<dbReference type="eggNOG" id="ENOG502Z93M">
    <property type="taxonomic scope" value="Bacteria"/>
</dbReference>
<feature type="transmembrane region" description="Helical" evidence="1">
    <location>
        <begin position="208"/>
        <end position="226"/>
    </location>
</feature>
<name>K2JFC8_9RHOB</name>
<gene>
    <name evidence="2" type="ORF">B30_16238</name>
</gene>
<dbReference type="EMBL" id="AMRK01000010">
    <property type="protein sequence ID" value="EKE69334.1"/>
    <property type="molecule type" value="Genomic_DNA"/>
</dbReference>
<evidence type="ECO:0000256" key="1">
    <source>
        <dbReference type="SAM" id="Phobius"/>
    </source>
</evidence>
<keyword evidence="1" id="KW-1133">Transmembrane helix</keyword>
<evidence type="ECO:0000313" key="3">
    <source>
        <dbReference type="Proteomes" id="UP000006762"/>
    </source>
</evidence>
<feature type="transmembrane region" description="Helical" evidence="1">
    <location>
        <begin position="277"/>
        <end position="301"/>
    </location>
</feature>
<keyword evidence="3" id="KW-1185">Reference proteome</keyword>
<keyword evidence="1" id="KW-0812">Transmembrane</keyword>
<proteinExistence type="predicted"/>
<protein>
    <submittedName>
        <fullName evidence="2">Uncharacterized protein</fullName>
    </submittedName>
</protein>
<feature type="transmembrane region" description="Helical" evidence="1">
    <location>
        <begin position="422"/>
        <end position="445"/>
    </location>
</feature>
<dbReference type="Proteomes" id="UP000006762">
    <property type="component" value="Unassembled WGS sequence"/>
</dbReference>
<organism evidence="2 3">
    <name type="scientific">Celeribacter baekdonensis B30</name>
    <dbReference type="NCBI Taxonomy" id="1208323"/>
    <lineage>
        <taxon>Bacteria</taxon>
        <taxon>Pseudomonadati</taxon>
        <taxon>Pseudomonadota</taxon>
        <taxon>Alphaproteobacteria</taxon>
        <taxon>Rhodobacterales</taxon>
        <taxon>Roseobacteraceae</taxon>
        <taxon>Celeribacter</taxon>
    </lineage>
</organism>
<feature type="transmembrane region" description="Helical" evidence="1">
    <location>
        <begin position="322"/>
        <end position="344"/>
    </location>
</feature>
<feature type="transmembrane region" description="Helical" evidence="1">
    <location>
        <begin position="29"/>
        <end position="51"/>
    </location>
</feature>
<feature type="transmembrane region" description="Helical" evidence="1">
    <location>
        <begin position="457"/>
        <end position="479"/>
    </location>
</feature>